<reference evidence="2 3" key="1">
    <citation type="submission" date="2017-09" db="EMBL/GenBank/DDBJ databases">
        <title>The diverse metabolic capabilities of V. boronicumulans make it an excellent choice for continued studies on novel biodegradation.</title>
        <authorList>
            <person name="Sun S."/>
        </authorList>
    </citation>
    <scope>NUCLEOTIDE SEQUENCE [LARGE SCALE GENOMIC DNA]</scope>
    <source>
        <strain evidence="2 3">J1</strain>
    </source>
</reference>
<dbReference type="InterPro" id="IPR008523">
    <property type="entry name" value="DUF805"/>
</dbReference>
<name>A0A250DEF4_9BURK</name>
<evidence type="ECO:0000313" key="3">
    <source>
        <dbReference type="Proteomes" id="UP000217154"/>
    </source>
</evidence>
<feature type="transmembrane region" description="Helical" evidence="1">
    <location>
        <begin position="74"/>
        <end position="94"/>
    </location>
</feature>
<sequence length="110" mass="12268">MDFQTAVKTCIAKYTDFSGRASRSEFWWFFLAQFGVLIVTGLIHEYVYVIAALGLLLPALAVGARRLHDIGKSGWFLLLSIIPLVNLVLIYFFVQPTQPESNAYGEPPSA</sequence>
<dbReference type="EMBL" id="CP023284">
    <property type="protein sequence ID" value="ATA52738.1"/>
    <property type="molecule type" value="Genomic_DNA"/>
</dbReference>
<dbReference type="PANTHER" id="PTHR34980:SF2">
    <property type="entry name" value="INNER MEMBRANE PROTEIN YHAH-RELATED"/>
    <property type="match status" value="1"/>
</dbReference>
<evidence type="ECO:0000256" key="1">
    <source>
        <dbReference type="SAM" id="Phobius"/>
    </source>
</evidence>
<protein>
    <submittedName>
        <fullName evidence="2">DUF805 domain-containing protein</fullName>
    </submittedName>
</protein>
<proteinExistence type="predicted"/>
<dbReference type="PANTHER" id="PTHR34980">
    <property type="entry name" value="INNER MEMBRANE PROTEIN-RELATED-RELATED"/>
    <property type="match status" value="1"/>
</dbReference>
<gene>
    <name evidence="2" type="ORF">CKY39_05555</name>
</gene>
<accession>A0A250DEF4</accession>
<keyword evidence="1" id="KW-0812">Transmembrane</keyword>
<dbReference type="Pfam" id="PF05656">
    <property type="entry name" value="DUF805"/>
    <property type="match status" value="1"/>
</dbReference>
<feature type="transmembrane region" description="Helical" evidence="1">
    <location>
        <begin position="26"/>
        <end position="43"/>
    </location>
</feature>
<evidence type="ECO:0000313" key="2">
    <source>
        <dbReference type="EMBL" id="ATA52738.1"/>
    </source>
</evidence>
<dbReference type="KEGG" id="vbo:CKY39_05555"/>
<keyword evidence="1" id="KW-1133">Transmembrane helix</keyword>
<dbReference type="RefSeq" id="WP_095743728.1">
    <property type="nucleotide sequence ID" value="NZ_CP023284.1"/>
</dbReference>
<feature type="transmembrane region" description="Helical" evidence="1">
    <location>
        <begin position="49"/>
        <end position="67"/>
    </location>
</feature>
<keyword evidence="1" id="KW-0472">Membrane</keyword>
<organism evidence="2 3">
    <name type="scientific">Variovorax boronicumulans</name>
    <dbReference type="NCBI Taxonomy" id="436515"/>
    <lineage>
        <taxon>Bacteria</taxon>
        <taxon>Pseudomonadati</taxon>
        <taxon>Pseudomonadota</taxon>
        <taxon>Betaproteobacteria</taxon>
        <taxon>Burkholderiales</taxon>
        <taxon>Comamonadaceae</taxon>
        <taxon>Variovorax</taxon>
    </lineage>
</organism>
<dbReference type="Proteomes" id="UP000217154">
    <property type="component" value="Chromosome"/>
</dbReference>
<dbReference type="AlphaFoldDB" id="A0A250DEF4"/>
<dbReference type="GO" id="GO:0005886">
    <property type="term" value="C:plasma membrane"/>
    <property type="evidence" value="ECO:0007669"/>
    <property type="project" value="TreeGrafter"/>
</dbReference>